<proteinExistence type="predicted"/>
<keyword evidence="2" id="KW-1185">Reference proteome</keyword>
<name>A0A9J7ATR1_9PROT</name>
<dbReference type="KEGG" id="naci:NUH88_03330"/>
<sequence length="91" mass="9902">MQNALYLFLNGAGGLTHDVTVWKEFARHQTRAPHHAEPVDNAPGKFAGLGDAAEQLRRLSRNAKLTAQEAKLLCNALTIVETEAGARRQPA</sequence>
<dbReference type="EMBL" id="CP102480">
    <property type="protein sequence ID" value="UUX50736.1"/>
    <property type="molecule type" value="Genomic_DNA"/>
</dbReference>
<organism evidence="1 2">
    <name type="scientific">Nisaea acidiphila</name>
    <dbReference type="NCBI Taxonomy" id="1862145"/>
    <lineage>
        <taxon>Bacteria</taxon>
        <taxon>Pseudomonadati</taxon>
        <taxon>Pseudomonadota</taxon>
        <taxon>Alphaproteobacteria</taxon>
        <taxon>Rhodospirillales</taxon>
        <taxon>Thalassobaculaceae</taxon>
        <taxon>Nisaea</taxon>
    </lineage>
</organism>
<dbReference type="RefSeq" id="WP_257769961.1">
    <property type="nucleotide sequence ID" value="NZ_CP102480.1"/>
</dbReference>
<evidence type="ECO:0000313" key="2">
    <source>
        <dbReference type="Proteomes" id="UP001060336"/>
    </source>
</evidence>
<protein>
    <submittedName>
        <fullName evidence="1">Uncharacterized protein</fullName>
    </submittedName>
</protein>
<gene>
    <name evidence="1" type="ORF">NUH88_03330</name>
</gene>
<reference evidence="1" key="1">
    <citation type="submission" date="2022-08" db="EMBL/GenBank/DDBJ databases">
        <title>Nisaea acidiphila sp. nov., isolated from a marine algal debris and emended description of the genus Nisaea Urios et al. 2008.</title>
        <authorList>
            <person name="Kwon K."/>
        </authorList>
    </citation>
    <scope>NUCLEOTIDE SEQUENCE</scope>
    <source>
        <strain evidence="1">MEBiC11861</strain>
    </source>
</reference>
<dbReference type="AlphaFoldDB" id="A0A9J7ATR1"/>
<dbReference type="Proteomes" id="UP001060336">
    <property type="component" value="Chromosome"/>
</dbReference>
<evidence type="ECO:0000313" key="1">
    <source>
        <dbReference type="EMBL" id="UUX50736.1"/>
    </source>
</evidence>
<accession>A0A9J7ATR1</accession>